<dbReference type="SMART" id="SM00382">
    <property type="entry name" value="AAA"/>
    <property type="match status" value="2"/>
</dbReference>
<feature type="domain" description="ABC transporter" evidence="6">
    <location>
        <begin position="2"/>
        <end position="243"/>
    </location>
</feature>
<evidence type="ECO:0000256" key="4">
    <source>
        <dbReference type="SAM" id="Coils"/>
    </source>
</evidence>
<keyword evidence="3 7" id="KW-0067">ATP-binding</keyword>
<dbReference type="InterPro" id="IPR032524">
    <property type="entry name" value="ABC_tran_C"/>
</dbReference>
<dbReference type="Pfam" id="PF12848">
    <property type="entry name" value="ABC_tran_Xtn"/>
    <property type="match status" value="1"/>
</dbReference>
<dbReference type="Gene3D" id="1.10.287.380">
    <property type="entry name" value="Valyl-tRNA synthetase, C-terminal domain"/>
    <property type="match status" value="1"/>
</dbReference>
<name>A0A7X1ZIF5_9PROT</name>
<dbReference type="Pfam" id="PF00005">
    <property type="entry name" value="ABC_tran"/>
    <property type="match status" value="2"/>
</dbReference>
<dbReference type="PANTHER" id="PTHR19211:SF14">
    <property type="entry name" value="ATP-BINDING CASSETTE SUB-FAMILY F MEMBER 1"/>
    <property type="match status" value="1"/>
</dbReference>
<organism evidence="7 8">
    <name type="scientific">Roseospira navarrensis</name>
    <dbReference type="NCBI Taxonomy" id="140058"/>
    <lineage>
        <taxon>Bacteria</taxon>
        <taxon>Pseudomonadati</taxon>
        <taxon>Pseudomonadota</taxon>
        <taxon>Alphaproteobacteria</taxon>
        <taxon>Rhodospirillales</taxon>
        <taxon>Rhodospirillaceae</taxon>
        <taxon>Roseospira</taxon>
    </lineage>
</organism>
<dbReference type="InterPro" id="IPR037118">
    <property type="entry name" value="Val-tRNA_synth_C_sf"/>
</dbReference>
<evidence type="ECO:0000256" key="5">
    <source>
        <dbReference type="SAM" id="MobiDB-lite"/>
    </source>
</evidence>
<dbReference type="InterPro" id="IPR027417">
    <property type="entry name" value="P-loop_NTPase"/>
</dbReference>
<dbReference type="AlphaFoldDB" id="A0A7X1ZIF5"/>
<protein>
    <submittedName>
        <fullName evidence="7">ATP-binding cassette domain-containing protein</fullName>
    </submittedName>
</protein>
<dbReference type="PROSITE" id="PS00211">
    <property type="entry name" value="ABC_TRANSPORTER_1"/>
    <property type="match status" value="2"/>
</dbReference>
<dbReference type="RefSeq" id="WP_153347108.1">
    <property type="nucleotide sequence ID" value="NZ_WIVE01000122.1"/>
</dbReference>
<sequence>MLQINGLTYRIGGRLLFDGASVSLPAGARVGLVGRNGTGKSTLLRLILGEIAPDAGEIVVHPRARVGRLAQEAPDGPVSLLDCVLAADTERAALLAEEAATTDGHRIGEIHERLTAIEAHTAEARAARILAGLGFPAEHHGRAVGDYSGGWRMRVALAAVLFARPDLLLLDEPTNHLDLEATLWLEGHLASYPGTVFIISHDRALLNRAVNRIWHLENLKLTSYGGDYDTFEKTRREQMDLQARAYEKQQAQRQKIQAFIDRFRAKATKARQAQSRVKLLEKMEMVAPVIEDHAISFDFPAPAPLAPPLVAIEGGVAGYGETAILRRLNLRLDMDDRVALLGANGNGKSTLAKVLAGRLGLMAGELKASPKLSVGYFAQHQMEELVPDQAPLWHMRRAMPEVNDTRLRAHLGRFDFTAQHADTPVRNLSGGEKARLLIALMSREAPHLMILDEPTNHLDIDTREALVAALNAFEGAVVLITHDPHLVELAADRLWLVDGGTVAPFEGDMGDYRRLLLERAREDRREARAENEAAKGTGGSATAQNRKDERRAAAEFRQRTAPLRKAIQAAEKDVEKLSAEKARLEERMADPTLYDGPADRLTALQKDLGAVAKKLEAAETRWMEAQETLEAAEAEAAVG</sequence>
<keyword evidence="1" id="KW-0677">Repeat</keyword>
<dbReference type="InterPro" id="IPR017871">
    <property type="entry name" value="ABC_transporter-like_CS"/>
</dbReference>
<dbReference type="GO" id="GO:0016887">
    <property type="term" value="F:ATP hydrolysis activity"/>
    <property type="evidence" value="ECO:0007669"/>
    <property type="project" value="InterPro"/>
</dbReference>
<dbReference type="Proteomes" id="UP000434582">
    <property type="component" value="Unassembled WGS sequence"/>
</dbReference>
<reference evidence="7 8" key="1">
    <citation type="submission" date="2019-10" db="EMBL/GenBank/DDBJ databases">
        <title>Draft whole-genome sequence of the purple nonsulfur photosynthetic bacterium Roseospira navarrensis DSM 15114.</title>
        <authorList>
            <person name="Kyndt J.A."/>
            <person name="Meyer T.E."/>
        </authorList>
    </citation>
    <scope>NUCLEOTIDE SEQUENCE [LARGE SCALE GENOMIC DNA]</scope>
    <source>
        <strain evidence="7 8">DSM 15114</strain>
    </source>
</reference>
<evidence type="ECO:0000313" key="8">
    <source>
        <dbReference type="Proteomes" id="UP000434582"/>
    </source>
</evidence>
<accession>A0A7X1ZIF5</accession>
<evidence type="ECO:0000256" key="1">
    <source>
        <dbReference type="ARBA" id="ARBA00022737"/>
    </source>
</evidence>
<dbReference type="Pfam" id="PF16326">
    <property type="entry name" value="ABC_tran_CTD"/>
    <property type="match status" value="1"/>
</dbReference>
<evidence type="ECO:0000259" key="6">
    <source>
        <dbReference type="PROSITE" id="PS50893"/>
    </source>
</evidence>
<feature type="coiled-coil region" evidence="4">
    <location>
        <begin position="567"/>
        <end position="635"/>
    </location>
</feature>
<keyword evidence="8" id="KW-1185">Reference proteome</keyword>
<evidence type="ECO:0000256" key="2">
    <source>
        <dbReference type="ARBA" id="ARBA00022741"/>
    </source>
</evidence>
<comment type="caution">
    <text evidence="7">The sequence shown here is derived from an EMBL/GenBank/DDBJ whole genome shotgun (WGS) entry which is preliminary data.</text>
</comment>
<dbReference type="PANTHER" id="PTHR19211">
    <property type="entry name" value="ATP-BINDING TRANSPORT PROTEIN-RELATED"/>
    <property type="match status" value="1"/>
</dbReference>
<dbReference type="GO" id="GO:0003677">
    <property type="term" value="F:DNA binding"/>
    <property type="evidence" value="ECO:0007669"/>
    <property type="project" value="InterPro"/>
</dbReference>
<keyword evidence="4" id="KW-0175">Coiled coil</keyword>
<feature type="region of interest" description="Disordered" evidence="5">
    <location>
        <begin position="526"/>
        <end position="553"/>
    </location>
</feature>
<dbReference type="PROSITE" id="PS50893">
    <property type="entry name" value="ABC_TRANSPORTER_2"/>
    <property type="match status" value="2"/>
</dbReference>
<dbReference type="FunFam" id="3.40.50.300:FF:000011">
    <property type="entry name" value="Putative ABC transporter ATP-binding component"/>
    <property type="match status" value="1"/>
</dbReference>
<dbReference type="SUPFAM" id="SSF52540">
    <property type="entry name" value="P-loop containing nucleoside triphosphate hydrolases"/>
    <property type="match status" value="2"/>
</dbReference>
<dbReference type="GO" id="GO:0005524">
    <property type="term" value="F:ATP binding"/>
    <property type="evidence" value="ECO:0007669"/>
    <property type="project" value="UniProtKB-KW"/>
</dbReference>
<dbReference type="OrthoDB" id="9762369at2"/>
<dbReference type="InterPro" id="IPR050611">
    <property type="entry name" value="ABCF"/>
</dbReference>
<dbReference type="InterPro" id="IPR003439">
    <property type="entry name" value="ABC_transporter-like_ATP-bd"/>
</dbReference>
<feature type="domain" description="ABC transporter" evidence="6">
    <location>
        <begin position="310"/>
        <end position="524"/>
    </location>
</feature>
<dbReference type="EMBL" id="WIVE01000122">
    <property type="protein sequence ID" value="MQX38539.1"/>
    <property type="molecule type" value="Genomic_DNA"/>
</dbReference>
<evidence type="ECO:0000313" key="7">
    <source>
        <dbReference type="EMBL" id="MQX38539.1"/>
    </source>
</evidence>
<keyword evidence="2" id="KW-0547">Nucleotide-binding</keyword>
<evidence type="ECO:0000256" key="3">
    <source>
        <dbReference type="ARBA" id="ARBA00022840"/>
    </source>
</evidence>
<dbReference type="InterPro" id="IPR032781">
    <property type="entry name" value="ABC_tran_Xtn"/>
</dbReference>
<proteinExistence type="predicted"/>
<dbReference type="InterPro" id="IPR003593">
    <property type="entry name" value="AAA+_ATPase"/>
</dbReference>
<dbReference type="Gene3D" id="3.40.50.300">
    <property type="entry name" value="P-loop containing nucleotide triphosphate hydrolases"/>
    <property type="match status" value="2"/>
</dbReference>
<dbReference type="CDD" id="cd03221">
    <property type="entry name" value="ABCF_EF-3"/>
    <property type="match status" value="2"/>
</dbReference>
<gene>
    <name evidence="7" type="ORF">GHC57_18680</name>
</gene>